<dbReference type="AlphaFoldDB" id="A0A914RD88"/>
<dbReference type="InterPro" id="IPR045110">
    <property type="entry name" value="XMAP215"/>
</dbReference>
<accession>A0A914RD88</accession>
<dbReference type="InterPro" id="IPR034085">
    <property type="entry name" value="TOG"/>
</dbReference>
<name>A0A914RD88_9BILA</name>
<dbReference type="Proteomes" id="UP000887578">
    <property type="component" value="Unplaced"/>
</dbReference>
<dbReference type="GO" id="GO:0046785">
    <property type="term" value="P:microtubule polymerization"/>
    <property type="evidence" value="ECO:0007669"/>
    <property type="project" value="InterPro"/>
</dbReference>
<dbReference type="GO" id="GO:0061863">
    <property type="term" value="F:microtubule plus end polymerase"/>
    <property type="evidence" value="ECO:0007669"/>
    <property type="project" value="InterPro"/>
</dbReference>
<dbReference type="GO" id="GO:0007051">
    <property type="term" value="P:spindle organization"/>
    <property type="evidence" value="ECO:0007669"/>
    <property type="project" value="InterPro"/>
</dbReference>
<dbReference type="SMART" id="SM01349">
    <property type="entry name" value="TOG"/>
    <property type="match status" value="1"/>
</dbReference>
<evidence type="ECO:0000256" key="1">
    <source>
        <dbReference type="ARBA" id="ARBA00004245"/>
    </source>
</evidence>
<feature type="domain" description="TOG" evidence="4">
    <location>
        <begin position="1"/>
        <end position="208"/>
    </location>
</feature>
<dbReference type="InterPro" id="IPR016024">
    <property type="entry name" value="ARM-type_fold"/>
</dbReference>
<dbReference type="InterPro" id="IPR048491">
    <property type="entry name" value="XMAP215_CLASP_TOG"/>
</dbReference>
<dbReference type="Pfam" id="PF21041">
    <property type="entry name" value="XMAP215_CLASP_TOG"/>
    <property type="match status" value="1"/>
</dbReference>
<dbReference type="WBParaSite" id="PDA_v2.g9610.t1">
    <property type="protein sequence ID" value="PDA_v2.g9610.t1"/>
    <property type="gene ID" value="PDA_v2.g9610"/>
</dbReference>
<dbReference type="GO" id="GO:0005856">
    <property type="term" value="C:cytoskeleton"/>
    <property type="evidence" value="ECO:0007669"/>
    <property type="project" value="UniProtKB-SubCell"/>
</dbReference>
<keyword evidence="5" id="KW-1185">Reference proteome</keyword>
<keyword evidence="3" id="KW-0206">Cytoskeleton</keyword>
<protein>
    <submittedName>
        <fullName evidence="6">TOG domain-containing protein</fullName>
    </submittedName>
</protein>
<evidence type="ECO:0000313" key="6">
    <source>
        <dbReference type="WBParaSite" id="PDA_v2.g9610.t1"/>
    </source>
</evidence>
<dbReference type="SUPFAM" id="SSF48371">
    <property type="entry name" value="ARM repeat"/>
    <property type="match status" value="1"/>
</dbReference>
<evidence type="ECO:0000313" key="5">
    <source>
        <dbReference type="Proteomes" id="UP000887578"/>
    </source>
</evidence>
<dbReference type="GO" id="GO:0030951">
    <property type="term" value="P:establishment or maintenance of microtubule cytoskeleton polarity"/>
    <property type="evidence" value="ECO:0007669"/>
    <property type="project" value="InterPro"/>
</dbReference>
<organism evidence="5 6">
    <name type="scientific">Panagrolaimus davidi</name>
    <dbReference type="NCBI Taxonomy" id="227884"/>
    <lineage>
        <taxon>Eukaryota</taxon>
        <taxon>Metazoa</taxon>
        <taxon>Ecdysozoa</taxon>
        <taxon>Nematoda</taxon>
        <taxon>Chromadorea</taxon>
        <taxon>Rhabditida</taxon>
        <taxon>Tylenchina</taxon>
        <taxon>Panagrolaimomorpha</taxon>
        <taxon>Panagrolaimoidea</taxon>
        <taxon>Panagrolaimidae</taxon>
        <taxon>Panagrolaimus</taxon>
    </lineage>
</organism>
<dbReference type="InterPro" id="IPR011989">
    <property type="entry name" value="ARM-like"/>
</dbReference>
<dbReference type="Gene3D" id="1.25.10.10">
    <property type="entry name" value="Leucine-rich Repeat Variant"/>
    <property type="match status" value="1"/>
</dbReference>
<sequence>MLFSKDFKLHLKALDQMSNQLQLDPLGIINNCDLILKWASLRMFDTNPQSLNKTLEVCLAMLVEMEAQNAKLNDTDVSSFVPYLLLKSGDTKDIVRNLVKKIVSQISICHVPAKIFPLLLDALNTKNSRQKAECLQLADTFLEYFGLNICANPQQSLKTIAGCISERDSNARNAALNCIGTVWRKIGDRTYQMIGNIPPKEKAIQHFV</sequence>
<dbReference type="PANTHER" id="PTHR12609">
    <property type="entry name" value="MICROTUBULE ASSOCIATED PROTEIN XMAP215"/>
    <property type="match status" value="1"/>
</dbReference>
<keyword evidence="2" id="KW-0963">Cytoplasm</keyword>
<dbReference type="GO" id="GO:0051010">
    <property type="term" value="F:microtubule plus-end binding"/>
    <property type="evidence" value="ECO:0007669"/>
    <property type="project" value="InterPro"/>
</dbReference>
<evidence type="ECO:0000259" key="4">
    <source>
        <dbReference type="SMART" id="SM01349"/>
    </source>
</evidence>
<evidence type="ECO:0000256" key="2">
    <source>
        <dbReference type="ARBA" id="ARBA00022490"/>
    </source>
</evidence>
<evidence type="ECO:0000256" key="3">
    <source>
        <dbReference type="ARBA" id="ARBA00023212"/>
    </source>
</evidence>
<reference evidence="6" key="1">
    <citation type="submission" date="2022-11" db="UniProtKB">
        <authorList>
            <consortium name="WormBaseParasite"/>
        </authorList>
    </citation>
    <scope>IDENTIFICATION</scope>
</reference>
<comment type="subcellular location">
    <subcellularLocation>
        <location evidence="1">Cytoplasm</location>
        <location evidence="1">Cytoskeleton</location>
    </subcellularLocation>
</comment>
<proteinExistence type="predicted"/>